<evidence type="ECO:0000313" key="1">
    <source>
        <dbReference type="Proteomes" id="UP000695000"/>
    </source>
</evidence>
<accession>A0ABM1M4L7</accession>
<dbReference type="Proteomes" id="UP000695000">
    <property type="component" value="Unplaced"/>
</dbReference>
<sequence>MYTKNRYHPIVKNSDWHHFYESLPIDNNPYCKYHPDLNASHYDHLGQEKCICYATEMSDMMRQLELKDNYINRSPDKKVINYFSFKDTTSCDAPNYSMFPTVCADNYVSTMQKSYKTSYPYKMHRISIPKRPFMETRKVKKEDPTSSMKKFYDEDCIETIKLLQKHKAHRFNSYDFCKGHYQDGTVPLDENKRR</sequence>
<gene>
    <name evidence="2" type="primary">LOC108557503</name>
</gene>
<dbReference type="RefSeq" id="XP_017769517.1">
    <property type="nucleotide sequence ID" value="XM_017914028.1"/>
</dbReference>
<evidence type="ECO:0000313" key="2">
    <source>
        <dbReference type="RefSeq" id="XP_017769517.1"/>
    </source>
</evidence>
<proteinExistence type="predicted"/>
<name>A0ABM1M4L7_NICVS</name>
<keyword evidence="1" id="KW-1185">Reference proteome</keyword>
<organism evidence="1 2">
    <name type="scientific">Nicrophorus vespilloides</name>
    <name type="common">Boreal carrion beetle</name>
    <dbReference type="NCBI Taxonomy" id="110193"/>
    <lineage>
        <taxon>Eukaryota</taxon>
        <taxon>Metazoa</taxon>
        <taxon>Ecdysozoa</taxon>
        <taxon>Arthropoda</taxon>
        <taxon>Hexapoda</taxon>
        <taxon>Insecta</taxon>
        <taxon>Pterygota</taxon>
        <taxon>Neoptera</taxon>
        <taxon>Endopterygota</taxon>
        <taxon>Coleoptera</taxon>
        <taxon>Polyphaga</taxon>
        <taxon>Staphyliniformia</taxon>
        <taxon>Silphidae</taxon>
        <taxon>Nicrophorinae</taxon>
        <taxon>Nicrophorus</taxon>
    </lineage>
</organism>
<reference evidence="2" key="1">
    <citation type="submission" date="2025-08" db="UniProtKB">
        <authorList>
            <consortium name="RefSeq"/>
        </authorList>
    </citation>
    <scope>IDENTIFICATION</scope>
    <source>
        <tissue evidence="2">Whole Larva</tissue>
    </source>
</reference>
<protein>
    <submittedName>
        <fullName evidence="2">Uncharacterized protein LOC108557503</fullName>
    </submittedName>
</protein>
<dbReference type="GeneID" id="108557503"/>